<evidence type="ECO:0000256" key="1">
    <source>
        <dbReference type="SAM" id="Phobius"/>
    </source>
</evidence>
<feature type="transmembrane region" description="Helical" evidence="1">
    <location>
        <begin position="44"/>
        <end position="61"/>
    </location>
</feature>
<dbReference type="Pfam" id="PF15055">
    <property type="entry name" value="DMAC1_Dmo2"/>
    <property type="match status" value="1"/>
</dbReference>
<gene>
    <name evidence="3" type="ORF">SFRICE_016690</name>
</gene>
<sequence length="77" mass="8313">MATQENTPPRDCLSCRIVGGVGLVGIGGYLANSACKHKTLPGKYGLSVLSFAFICLGVARYKQTFPFNKNAEFKTRV</sequence>
<proteinExistence type="predicted"/>
<evidence type="ECO:0000313" key="3">
    <source>
        <dbReference type="EMBL" id="SOQ40848.1"/>
    </source>
</evidence>
<protein>
    <submittedName>
        <fullName evidence="3">SFRICE_016690</fullName>
    </submittedName>
</protein>
<keyword evidence="1" id="KW-0472">Membrane</keyword>
<reference evidence="3" key="1">
    <citation type="submission" date="2016-07" db="EMBL/GenBank/DDBJ databases">
        <authorList>
            <person name="Bretaudeau A."/>
        </authorList>
    </citation>
    <scope>NUCLEOTIDE SEQUENCE</scope>
    <source>
        <strain evidence="3">Rice</strain>
        <tissue evidence="3">Whole body</tissue>
    </source>
</reference>
<feature type="domain" description="Distal membrane-arm assembly complex protein 1-like" evidence="2">
    <location>
        <begin position="11"/>
        <end position="57"/>
    </location>
</feature>
<dbReference type="EMBL" id="ODYU01002852">
    <property type="protein sequence ID" value="SOQ40848.1"/>
    <property type="molecule type" value="Genomic_DNA"/>
</dbReference>
<feature type="transmembrane region" description="Helical" evidence="1">
    <location>
        <begin position="12"/>
        <end position="32"/>
    </location>
</feature>
<keyword evidence="1" id="KW-1133">Transmembrane helix</keyword>
<keyword evidence="1" id="KW-0812">Transmembrane</keyword>
<dbReference type="AlphaFoldDB" id="A0A2H1VJ47"/>
<organism evidence="3">
    <name type="scientific">Spodoptera frugiperda</name>
    <name type="common">Fall armyworm</name>
    <dbReference type="NCBI Taxonomy" id="7108"/>
    <lineage>
        <taxon>Eukaryota</taxon>
        <taxon>Metazoa</taxon>
        <taxon>Ecdysozoa</taxon>
        <taxon>Arthropoda</taxon>
        <taxon>Hexapoda</taxon>
        <taxon>Insecta</taxon>
        <taxon>Pterygota</taxon>
        <taxon>Neoptera</taxon>
        <taxon>Endopterygota</taxon>
        <taxon>Lepidoptera</taxon>
        <taxon>Glossata</taxon>
        <taxon>Ditrysia</taxon>
        <taxon>Noctuoidea</taxon>
        <taxon>Noctuidae</taxon>
        <taxon>Amphipyrinae</taxon>
        <taxon>Spodoptera</taxon>
    </lineage>
</organism>
<dbReference type="InterPro" id="IPR028036">
    <property type="entry name" value="DMAC1-like_dom"/>
</dbReference>
<name>A0A2H1VJ47_SPOFR</name>
<accession>A0A2H1VJ47</accession>
<evidence type="ECO:0000259" key="2">
    <source>
        <dbReference type="Pfam" id="PF15055"/>
    </source>
</evidence>